<reference evidence="1" key="1">
    <citation type="journal article" date="2020" name="Nature">
        <title>Giant virus diversity and host interactions through global metagenomics.</title>
        <authorList>
            <person name="Schulz F."/>
            <person name="Roux S."/>
            <person name="Paez-Espino D."/>
            <person name="Jungbluth S."/>
            <person name="Walsh D.A."/>
            <person name="Denef V.J."/>
            <person name="McMahon K.D."/>
            <person name="Konstantinidis K.T."/>
            <person name="Eloe-Fadrosh E.A."/>
            <person name="Kyrpides N.C."/>
            <person name="Woyke T."/>
        </authorList>
    </citation>
    <scope>NUCLEOTIDE SEQUENCE</scope>
    <source>
        <strain evidence="1">GVMAG-M-3300023179-59</strain>
    </source>
</reference>
<protein>
    <submittedName>
        <fullName evidence="1">Uncharacterized protein</fullName>
    </submittedName>
</protein>
<dbReference type="AlphaFoldDB" id="A0A6C0H1E8"/>
<evidence type="ECO:0000313" key="1">
    <source>
        <dbReference type="EMBL" id="QHT74374.1"/>
    </source>
</evidence>
<accession>A0A6C0H1E8</accession>
<organism evidence="1">
    <name type="scientific">viral metagenome</name>
    <dbReference type="NCBI Taxonomy" id="1070528"/>
    <lineage>
        <taxon>unclassified sequences</taxon>
        <taxon>metagenomes</taxon>
        <taxon>organismal metagenomes</taxon>
    </lineage>
</organism>
<sequence length="147" mass="15665">MKTNYPYLLIAIVIILVISFSLATTVRVAPYSKNTFFSHEFPYEGFQGLEYGNTTGNVLDSNSSLLVNSPPAAECNKVYGFDGLFCKPYAADKNLDVFSSATSNPSCVGASSGLTNSKGGLCLDETQKRLLTTRGGNASGKEAQIGK</sequence>
<name>A0A6C0H1E8_9ZZZZ</name>
<proteinExistence type="predicted"/>
<dbReference type="EMBL" id="MN739849">
    <property type="protein sequence ID" value="QHT74374.1"/>
    <property type="molecule type" value="Genomic_DNA"/>
</dbReference>